<dbReference type="InterPro" id="IPR004358">
    <property type="entry name" value="Sig_transdc_His_kin-like_C"/>
</dbReference>
<gene>
    <name evidence="9" type="ORF">GO620_013020</name>
</gene>
<keyword evidence="6" id="KW-0472">Membrane</keyword>
<evidence type="ECO:0000313" key="10">
    <source>
        <dbReference type="Proteomes" id="UP000429232"/>
    </source>
</evidence>
<keyword evidence="4" id="KW-0418">Kinase</keyword>
<dbReference type="GO" id="GO:0000155">
    <property type="term" value="F:phosphorelay sensor kinase activity"/>
    <property type="evidence" value="ECO:0007669"/>
    <property type="project" value="InterPro"/>
</dbReference>
<evidence type="ECO:0000256" key="3">
    <source>
        <dbReference type="ARBA" id="ARBA00022679"/>
    </source>
</evidence>
<dbReference type="RefSeq" id="WP_198173625.1">
    <property type="nucleotide sequence ID" value="NZ_CP066775.1"/>
</dbReference>
<keyword evidence="6" id="KW-1133">Transmembrane helix</keyword>
<dbReference type="SMART" id="SM00387">
    <property type="entry name" value="HATPase_c"/>
    <property type="match status" value="1"/>
</dbReference>
<feature type="signal peptide" evidence="7">
    <location>
        <begin position="1"/>
        <end position="19"/>
    </location>
</feature>
<dbReference type="Pfam" id="PF02518">
    <property type="entry name" value="HATPase_c"/>
    <property type="match status" value="1"/>
</dbReference>
<proteinExistence type="predicted"/>
<dbReference type="Gene3D" id="1.25.40.10">
    <property type="entry name" value="Tetratricopeptide repeat domain"/>
    <property type="match status" value="2"/>
</dbReference>
<dbReference type="KEGG" id="mgik:GO620_013020"/>
<dbReference type="InterPro" id="IPR003594">
    <property type="entry name" value="HATPase_dom"/>
</dbReference>
<evidence type="ECO:0000256" key="7">
    <source>
        <dbReference type="SAM" id="SignalP"/>
    </source>
</evidence>
<dbReference type="InterPro" id="IPR036097">
    <property type="entry name" value="HisK_dim/P_sf"/>
</dbReference>
<feature type="domain" description="Histidine kinase" evidence="8">
    <location>
        <begin position="426"/>
        <end position="643"/>
    </location>
</feature>
<name>A0A7T7JGC6_9SPHI</name>
<dbReference type="PROSITE" id="PS50109">
    <property type="entry name" value="HIS_KIN"/>
    <property type="match status" value="1"/>
</dbReference>
<dbReference type="AlphaFoldDB" id="A0A7T7JGC6"/>
<dbReference type="PANTHER" id="PTHR43711:SF1">
    <property type="entry name" value="HISTIDINE KINASE 1"/>
    <property type="match status" value="1"/>
</dbReference>
<evidence type="ECO:0000256" key="5">
    <source>
        <dbReference type="ARBA" id="ARBA00023012"/>
    </source>
</evidence>
<evidence type="ECO:0000259" key="8">
    <source>
        <dbReference type="PROSITE" id="PS50109"/>
    </source>
</evidence>
<keyword evidence="3" id="KW-0808">Transferase</keyword>
<evidence type="ECO:0000313" key="9">
    <source>
        <dbReference type="EMBL" id="QQL49091.1"/>
    </source>
</evidence>
<dbReference type="Gene3D" id="1.10.287.130">
    <property type="match status" value="1"/>
</dbReference>
<dbReference type="SMART" id="SM00028">
    <property type="entry name" value="TPR"/>
    <property type="match status" value="5"/>
</dbReference>
<feature type="chain" id="PRO_5030927247" description="histidine kinase" evidence="7">
    <location>
        <begin position="20"/>
        <end position="646"/>
    </location>
</feature>
<dbReference type="SUPFAM" id="SSF47384">
    <property type="entry name" value="Homodimeric domain of signal transducing histidine kinase"/>
    <property type="match status" value="1"/>
</dbReference>
<accession>A0A7T7JGC6</accession>
<dbReference type="Proteomes" id="UP000429232">
    <property type="component" value="Chromosome"/>
</dbReference>
<feature type="transmembrane region" description="Helical" evidence="6">
    <location>
        <begin position="384"/>
        <end position="404"/>
    </location>
</feature>
<dbReference type="InterPro" id="IPR005467">
    <property type="entry name" value="His_kinase_dom"/>
</dbReference>
<protein>
    <recommendedName>
        <fullName evidence="2">histidine kinase</fullName>
        <ecNumber evidence="2">2.7.13.3</ecNumber>
    </recommendedName>
</protein>
<reference evidence="9 10" key="1">
    <citation type="submission" date="2020-12" db="EMBL/GenBank/DDBJ databases">
        <title>HMF7856_wgs.fasta genome submission.</title>
        <authorList>
            <person name="Kang H."/>
            <person name="Kim H."/>
            <person name="Joh K."/>
        </authorList>
    </citation>
    <scope>NUCLEOTIDE SEQUENCE [LARGE SCALE GENOMIC DNA]</scope>
    <source>
        <strain evidence="9 10">HMF7856</strain>
    </source>
</reference>
<keyword evidence="6" id="KW-0812">Transmembrane</keyword>
<evidence type="ECO:0000256" key="6">
    <source>
        <dbReference type="SAM" id="Phobius"/>
    </source>
</evidence>
<dbReference type="InterPro" id="IPR019734">
    <property type="entry name" value="TPR_rpt"/>
</dbReference>
<keyword evidence="10" id="KW-1185">Reference proteome</keyword>
<dbReference type="InterPro" id="IPR050736">
    <property type="entry name" value="Sensor_HK_Regulatory"/>
</dbReference>
<dbReference type="PANTHER" id="PTHR43711">
    <property type="entry name" value="TWO-COMPONENT HISTIDINE KINASE"/>
    <property type="match status" value="1"/>
</dbReference>
<dbReference type="SUPFAM" id="SSF55874">
    <property type="entry name" value="ATPase domain of HSP90 chaperone/DNA topoisomerase II/histidine kinase"/>
    <property type="match status" value="1"/>
</dbReference>
<dbReference type="InterPro" id="IPR011990">
    <property type="entry name" value="TPR-like_helical_dom_sf"/>
</dbReference>
<dbReference type="EMBL" id="CP066775">
    <property type="protein sequence ID" value="QQL49091.1"/>
    <property type="molecule type" value="Genomic_DNA"/>
</dbReference>
<dbReference type="PRINTS" id="PR00344">
    <property type="entry name" value="BCTRLSENSOR"/>
</dbReference>
<dbReference type="Gene3D" id="3.30.565.10">
    <property type="entry name" value="Histidine kinase-like ATPase, C-terminal domain"/>
    <property type="match status" value="1"/>
</dbReference>
<dbReference type="EC" id="2.7.13.3" evidence="2"/>
<sequence length="646" mass="72409">MFNLKLFVCLSLAGLSVNAQQSKTVSDQNKLITRYDSLISNYRYSKPDSALYYITKGLGYARQQQDIAGQALMLNQMGMMNDNQGHYPEARGNYSESFKLYQKLGAYKGMATETYRLGVVSQRMGNNDKAVAYHLSALEYSEHASDKHGIVEANLGLFEDYFSQHSYETSAGYLAVADSVNRLLPFSNLNFTIDNGYGKLLRERGQYEQAKQYVMQGLAKTNSPKYQGFFITLTNTLASIYTKEGNIAQAIVLQKQSLEKSRAINNDLRELESLFNLALSYKKLEPVKSLEYYEQAKTLALDKKSYKQVITALQGMAALYEQSGNYKAAYGVQKQQYKLADSLYYQEMSKQIAGIVSQYELNKSKLNVQRLQLITKREQLQRRIYLLVAIGIAILMGIGLLFYLRLRKINYNLANVNLVKDKLLSVFAHDLRSPFVSIINLMHIINDEDVTHDERATLLHKLEMTSKASLETLDGLLKWGQMQMKGIQVSPVQFAIKQVVQSIQFLLAETASQKNVKVFNLVSDDISLTADVDQFEFIIRNILSNAIKFSKPGGSVWILADADTAKNEVSISIRDNGVGIAADKLDQIFNLDNVSASGTANEKGTSIGLLMSKQFITANHGAIKVISQPDKGSEFLITLPIELKNA</sequence>
<keyword evidence="7" id="KW-0732">Signal</keyword>
<organism evidence="9 10">
    <name type="scientific">Mucilaginibacter ginkgonis</name>
    <dbReference type="NCBI Taxonomy" id="2682091"/>
    <lineage>
        <taxon>Bacteria</taxon>
        <taxon>Pseudomonadati</taxon>
        <taxon>Bacteroidota</taxon>
        <taxon>Sphingobacteriia</taxon>
        <taxon>Sphingobacteriales</taxon>
        <taxon>Sphingobacteriaceae</taxon>
        <taxon>Mucilaginibacter</taxon>
    </lineage>
</organism>
<evidence type="ECO:0000256" key="1">
    <source>
        <dbReference type="ARBA" id="ARBA00000085"/>
    </source>
</evidence>
<dbReference type="SUPFAM" id="SSF48452">
    <property type="entry name" value="TPR-like"/>
    <property type="match status" value="1"/>
</dbReference>
<keyword evidence="5" id="KW-0902">Two-component regulatory system</keyword>
<dbReference type="InterPro" id="IPR036890">
    <property type="entry name" value="HATPase_C_sf"/>
</dbReference>
<evidence type="ECO:0000256" key="2">
    <source>
        <dbReference type="ARBA" id="ARBA00012438"/>
    </source>
</evidence>
<evidence type="ECO:0000256" key="4">
    <source>
        <dbReference type="ARBA" id="ARBA00022777"/>
    </source>
</evidence>
<comment type="catalytic activity">
    <reaction evidence="1">
        <text>ATP + protein L-histidine = ADP + protein N-phospho-L-histidine.</text>
        <dbReference type="EC" id="2.7.13.3"/>
    </reaction>
</comment>